<evidence type="ECO:0000256" key="3">
    <source>
        <dbReference type="ARBA" id="ARBA00023128"/>
    </source>
</evidence>
<dbReference type="InterPro" id="IPR013857">
    <property type="entry name" value="NADH-UbQ_OxRdtase-assoc_prot30"/>
</dbReference>
<keyword evidence="4" id="KW-0143">Chaperone</keyword>
<dbReference type="Pfam" id="PF08547">
    <property type="entry name" value="CIA30"/>
    <property type="match status" value="1"/>
</dbReference>
<feature type="domain" description="NADH:ubiquinone oxidoreductase intermediate-associated protein 30" evidence="5">
    <location>
        <begin position="94"/>
        <end position="267"/>
    </location>
</feature>
<evidence type="ECO:0000256" key="2">
    <source>
        <dbReference type="ARBA" id="ARBA00007884"/>
    </source>
</evidence>
<reference evidence="6 7" key="1">
    <citation type="submission" date="2023-03" db="EMBL/GenBank/DDBJ databases">
        <title>Genome insight into feeding habits of ladybird beetles.</title>
        <authorList>
            <person name="Li H.-S."/>
            <person name="Huang Y.-H."/>
            <person name="Pang H."/>
        </authorList>
    </citation>
    <scope>NUCLEOTIDE SEQUENCE [LARGE SCALE GENOMIC DNA]</scope>
    <source>
        <strain evidence="6">SYSU_2023b</strain>
        <tissue evidence="6">Whole body</tissue>
    </source>
</reference>
<protein>
    <recommendedName>
        <fullName evidence="5">NADH:ubiquinone oxidoreductase intermediate-associated protein 30 domain-containing protein</fullName>
    </recommendedName>
</protein>
<keyword evidence="7" id="KW-1185">Reference proteome</keyword>
<name>A0AAW1UK93_9CUCU</name>
<dbReference type="InterPro" id="IPR008979">
    <property type="entry name" value="Galactose-bd-like_sf"/>
</dbReference>
<dbReference type="PANTHER" id="PTHR13194:SF18">
    <property type="entry name" value="COMPLEX I INTERMEDIATE-ASSOCIATED PROTEIN 30, MITOCHONDRIAL"/>
    <property type="match status" value="1"/>
</dbReference>
<organism evidence="6 7">
    <name type="scientific">Henosepilachna vigintioctopunctata</name>
    <dbReference type="NCBI Taxonomy" id="420089"/>
    <lineage>
        <taxon>Eukaryota</taxon>
        <taxon>Metazoa</taxon>
        <taxon>Ecdysozoa</taxon>
        <taxon>Arthropoda</taxon>
        <taxon>Hexapoda</taxon>
        <taxon>Insecta</taxon>
        <taxon>Pterygota</taxon>
        <taxon>Neoptera</taxon>
        <taxon>Endopterygota</taxon>
        <taxon>Coleoptera</taxon>
        <taxon>Polyphaga</taxon>
        <taxon>Cucujiformia</taxon>
        <taxon>Coccinelloidea</taxon>
        <taxon>Coccinellidae</taxon>
        <taxon>Epilachninae</taxon>
        <taxon>Epilachnini</taxon>
        <taxon>Henosepilachna</taxon>
    </lineage>
</organism>
<dbReference type="GO" id="GO:0051082">
    <property type="term" value="F:unfolded protein binding"/>
    <property type="evidence" value="ECO:0007669"/>
    <property type="project" value="TreeGrafter"/>
</dbReference>
<dbReference type="PANTHER" id="PTHR13194">
    <property type="entry name" value="COMPLEX I INTERMEDIATE-ASSOCIATED PROTEIN 30"/>
    <property type="match status" value="1"/>
</dbReference>
<dbReference type="Proteomes" id="UP001431783">
    <property type="component" value="Unassembled WGS sequence"/>
</dbReference>
<dbReference type="InterPro" id="IPR039131">
    <property type="entry name" value="NDUFAF1"/>
</dbReference>
<comment type="caution">
    <text evidence="6">The sequence shown here is derived from an EMBL/GenBank/DDBJ whole genome shotgun (WGS) entry which is preliminary data.</text>
</comment>
<keyword evidence="3" id="KW-0496">Mitochondrion</keyword>
<evidence type="ECO:0000313" key="6">
    <source>
        <dbReference type="EMBL" id="KAK9884036.1"/>
    </source>
</evidence>
<comment type="subcellular location">
    <subcellularLocation>
        <location evidence="1">Mitochondrion</location>
    </subcellularLocation>
</comment>
<dbReference type="GO" id="GO:0005739">
    <property type="term" value="C:mitochondrion"/>
    <property type="evidence" value="ECO:0007669"/>
    <property type="project" value="UniProtKB-SubCell"/>
</dbReference>
<dbReference type="Gene3D" id="2.60.120.430">
    <property type="entry name" value="Galactose-binding lectin"/>
    <property type="match status" value="1"/>
</dbReference>
<evidence type="ECO:0000256" key="4">
    <source>
        <dbReference type="ARBA" id="ARBA00023186"/>
    </source>
</evidence>
<proteinExistence type="inferred from homology"/>
<dbReference type="AlphaFoldDB" id="A0AAW1UK93"/>
<sequence>MSNIRNLLRSSGRCSLIQSNKFHTSQSLNTFWVSDEKGGYKGRTEKLPPLNKRISEGFKELKNEFRLFKQEVIDEIHGTNMPLIIRRDEIDVSFKFGDEQSIDKWVTSSDSDHNEGFSKCELSLTKEGKGLFSGNLCKTVPKDGKIARAGYCNMATKTFRKSFKRETRFDWSMYNILNMRVRGDGRAYFVNIGTKGYFDLMWNDMYHYIMFTRGGPYWENVRIPFSKFIFSSRGRIQDRQCPINLQNISSFSITLADKVDGKFNLEIDYIGLENDPNHRERFAYEMYETDNNIAAN</sequence>
<accession>A0AAW1UK93</accession>
<dbReference type="SUPFAM" id="SSF49785">
    <property type="entry name" value="Galactose-binding domain-like"/>
    <property type="match status" value="1"/>
</dbReference>
<evidence type="ECO:0000313" key="7">
    <source>
        <dbReference type="Proteomes" id="UP001431783"/>
    </source>
</evidence>
<dbReference type="GO" id="GO:0006120">
    <property type="term" value="P:mitochondrial electron transport, NADH to ubiquinone"/>
    <property type="evidence" value="ECO:0007669"/>
    <property type="project" value="TreeGrafter"/>
</dbReference>
<evidence type="ECO:0000259" key="5">
    <source>
        <dbReference type="Pfam" id="PF08547"/>
    </source>
</evidence>
<dbReference type="GO" id="GO:0032981">
    <property type="term" value="P:mitochondrial respiratory chain complex I assembly"/>
    <property type="evidence" value="ECO:0007669"/>
    <property type="project" value="TreeGrafter"/>
</dbReference>
<evidence type="ECO:0000256" key="1">
    <source>
        <dbReference type="ARBA" id="ARBA00004173"/>
    </source>
</evidence>
<dbReference type="EMBL" id="JARQZJ010000092">
    <property type="protein sequence ID" value="KAK9884036.1"/>
    <property type="molecule type" value="Genomic_DNA"/>
</dbReference>
<comment type="similarity">
    <text evidence="2">Belongs to the CIA30 family.</text>
</comment>
<gene>
    <name evidence="6" type="ORF">WA026_004969</name>
</gene>